<dbReference type="KEGG" id="sand:H3309_08100"/>
<evidence type="ECO:0000313" key="2">
    <source>
        <dbReference type="Proteomes" id="UP000515292"/>
    </source>
</evidence>
<dbReference type="EMBL" id="CP059851">
    <property type="protein sequence ID" value="QMW24398.1"/>
    <property type="molecule type" value="Genomic_DNA"/>
</dbReference>
<name>A0A7G5IM06_9SPHN</name>
<dbReference type="AlphaFoldDB" id="A0A7G5IM06"/>
<organism evidence="1 2">
    <name type="scientific">Sandaracinobacteroides saxicola</name>
    <dbReference type="NCBI Taxonomy" id="2759707"/>
    <lineage>
        <taxon>Bacteria</taxon>
        <taxon>Pseudomonadati</taxon>
        <taxon>Pseudomonadota</taxon>
        <taxon>Alphaproteobacteria</taxon>
        <taxon>Sphingomonadales</taxon>
        <taxon>Sphingosinicellaceae</taxon>
        <taxon>Sandaracinobacteroides</taxon>
    </lineage>
</organism>
<evidence type="ECO:0000313" key="1">
    <source>
        <dbReference type="EMBL" id="QMW24398.1"/>
    </source>
</evidence>
<sequence length="154" mass="15740">MRAVYPALLLTAFLGGCAIPGPWPSLAPRPAESERTIVAPAQPVKAALAPAEEARLTALWRTAEGQLLTRDAALSAALLSAKGSAAGSERWIAAQQALSGYEGAVAGLSEVREALEAALDAATSPAIEALKTQLVEKQDAAQLTAANAAAELSR</sequence>
<dbReference type="PROSITE" id="PS51257">
    <property type="entry name" value="PROKAR_LIPOPROTEIN"/>
    <property type="match status" value="1"/>
</dbReference>
<keyword evidence="2" id="KW-1185">Reference proteome</keyword>
<gene>
    <name evidence="1" type="ORF">H3309_08100</name>
</gene>
<dbReference type="RefSeq" id="WP_182298278.1">
    <property type="nucleotide sequence ID" value="NZ_CP059851.1"/>
</dbReference>
<accession>A0A7G5IM06</accession>
<reference evidence="1 2" key="1">
    <citation type="submission" date="2020-07" db="EMBL/GenBank/DDBJ databases">
        <title>Complete genome sequence for Sandaracinobacter sp. M6.</title>
        <authorList>
            <person name="Tang Y."/>
            <person name="Liu Q."/>
            <person name="Guo Z."/>
            <person name="Lei P."/>
            <person name="Huang B."/>
        </authorList>
    </citation>
    <scope>NUCLEOTIDE SEQUENCE [LARGE SCALE GENOMIC DNA]</scope>
    <source>
        <strain evidence="1 2">M6</strain>
    </source>
</reference>
<proteinExistence type="predicted"/>
<dbReference type="Proteomes" id="UP000515292">
    <property type="component" value="Chromosome"/>
</dbReference>
<protein>
    <submittedName>
        <fullName evidence="1">Uncharacterized protein</fullName>
    </submittedName>
</protein>